<dbReference type="EMBL" id="JANUAU010000003">
    <property type="protein sequence ID" value="MCS3677280.1"/>
    <property type="molecule type" value="Genomic_DNA"/>
</dbReference>
<feature type="repeat" description="TPR" evidence="1">
    <location>
        <begin position="95"/>
        <end position="128"/>
    </location>
</feature>
<name>A0A9X2TBF9_9BACT</name>
<keyword evidence="1" id="KW-0802">TPR repeat</keyword>
<dbReference type="InterPro" id="IPR019734">
    <property type="entry name" value="TPR_rpt"/>
</dbReference>
<feature type="chain" id="PRO_5040658494" evidence="2">
    <location>
        <begin position="21"/>
        <end position="213"/>
    </location>
</feature>
<dbReference type="SUPFAM" id="SSF48452">
    <property type="entry name" value="TPR-like"/>
    <property type="match status" value="1"/>
</dbReference>
<dbReference type="Proteomes" id="UP001155027">
    <property type="component" value="Unassembled WGS sequence"/>
</dbReference>
<gene>
    <name evidence="3" type="ORF">GGP71_001196</name>
    <name evidence="4" type="ORF">GGQ01_001236</name>
</gene>
<dbReference type="AlphaFoldDB" id="A0A9X2TBF9"/>
<evidence type="ECO:0000313" key="3">
    <source>
        <dbReference type="EMBL" id="MCS3677280.1"/>
    </source>
</evidence>
<dbReference type="InterPro" id="IPR011990">
    <property type="entry name" value="TPR-like_helical_dom_sf"/>
</dbReference>
<accession>A0A9X2TBF9</accession>
<dbReference type="Gene3D" id="1.25.40.10">
    <property type="entry name" value="Tetratricopeptide repeat domain"/>
    <property type="match status" value="1"/>
</dbReference>
<sequence>MLARAALILLFFGLLGDSGAGQGRDGNALFDRGRYVAAAETYRAGLDALDDTTGSVYTGLQNNLGLALHRQERLGAARAALRKARRAATTEAERVRVLFNAATVAAEMNDRTEALDRYRTVLLLDPTHEAARFNYEYLKRQAGGGAGSDPPTLEPSPFAQTLKERADALVARTQYTTAAALLRDGMQKDSTVRAYRDFVTRIEEIAQIARSDP</sequence>
<dbReference type="EMBL" id="JANUBF010000006">
    <property type="protein sequence ID" value="MCS4036181.1"/>
    <property type="molecule type" value="Genomic_DNA"/>
</dbReference>
<evidence type="ECO:0000256" key="2">
    <source>
        <dbReference type="SAM" id="SignalP"/>
    </source>
</evidence>
<dbReference type="RefSeq" id="WP_103015882.1">
    <property type="nucleotide sequence ID" value="NZ_CALTSG010000001.1"/>
</dbReference>
<evidence type="ECO:0000256" key="1">
    <source>
        <dbReference type="PROSITE-ProRule" id="PRU00339"/>
    </source>
</evidence>
<feature type="signal peptide" evidence="2">
    <location>
        <begin position="1"/>
        <end position="20"/>
    </location>
</feature>
<dbReference type="Proteomes" id="UP001155040">
    <property type="component" value="Unassembled WGS sequence"/>
</dbReference>
<keyword evidence="2" id="KW-0732">Signal</keyword>
<organism evidence="3 5">
    <name type="scientific">Salinibacter ruber</name>
    <dbReference type="NCBI Taxonomy" id="146919"/>
    <lineage>
        <taxon>Bacteria</taxon>
        <taxon>Pseudomonadati</taxon>
        <taxon>Rhodothermota</taxon>
        <taxon>Rhodothermia</taxon>
        <taxon>Rhodothermales</taxon>
        <taxon>Salinibacteraceae</taxon>
        <taxon>Salinibacter</taxon>
    </lineage>
</organism>
<dbReference type="SMART" id="SM00028">
    <property type="entry name" value="TPR"/>
    <property type="match status" value="4"/>
</dbReference>
<proteinExistence type="predicted"/>
<protein>
    <submittedName>
        <fullName evidence="3">Tetratricopeptide (TPR) repeat protein</fullName>
    </submittedName>
</protein>
<dbReference type="PROSITE" id="PS50005">
    <property type="entry name" value="TPR"/>
    <property type="match status" value="1"/>
</dbReference>
<evidence type="ECO:0000313" key="4">
    <source>
        <dbReference type="EMBL" id="MCS4036181.1"/>
    </source>
</evidence>
<evidence type="ECO:0000313" key="5">
    <source>
        <dbReference type="Proteomes" id="UP001155027"/>
    </source>
</evidence>
<comment type="caution">
    <text evidence="3">The sequence shown here is derived from an EMBL/GenBank/DDBJ whole genome shotgun (WGS) entry which is preliminary data.</text>
</comment>
<reference evidence="3" key="1">
    <citation type="submission" date="2022-08" db="EMBL/GenBank/DDBJ databases">
        <title>Genomic Encyclopedia of Type Strains, Phase V (KMG-V): Genome sequencing to study the core and pangenomes of soil and plant-associated prokaryotes.</title>
        <authorList>
            <person name="Whitman W."/>
        </authorList>
    </citation>
    <scope>NUCLEOTIDE SEQUENCE</scope>
    <source>
        <strain evidence="3">0</strain>
        <strain evidence="4">SP3012</strain>
    </source>
</reference>